<evidence type="ECO:0000313" key="2">
    <source>
        <dbReference type="EMBL" id="GBG35596.1"/>
    </source>
</evidence>
<evidence type="ECO:0000256" key="1">
    <source>
        <dbReference type="SAM" id="MobiDB-lite"/>
    </source>
</evidence>
<sequence>MANYDLFIQTVTELINERIGSKEMVTANEVEEVFAFKKMDQDTLLSLSNNLAHETRTFSVVELKLSDDDDPIQKMVDLGLVSFEWREEKDDDEDKENNRPSSKNEDDDDDDDTSSLFHAAFLKCARNASDNDSKKFKLRKATECSELFVVFDIDKISIYKEFVELKIMPLVAHYVIEGLDLNCSLESMPVKPCRRKDSNEVWCQLMTNYENTNVTDRVLDFAEKSPLARSKRAAIPRRIKVYFSLDDTVDLDNPWGSCPLLHNGTNFRTPEFSRYFNEFTGYPNCDTAENSCFIYSQKNPTIEIPSKLVTEAEIVMRGVVSDAIHLFGKKGIDNKKLVIAMALSHPKSRIRNIGNFYFSVHLPKCTSAFEKTQKCPTTYRISVGRDANIVLKKTAVEEEEKYDNERKKRESIKNSISRKMSVSSYRCLACRGASNKCSERDKFYRPPSKLHHLSHGNGTKMIDILLNCTTNTLSKQLAYAIVPHSASSKFTMKNCGHGAVCHNFFCRGVQPVGTPFSSTDIKKNKLILYGKMVDVVNTNYSAGVPINRRRIFYTNEELNNNGVPIRSEDAKTAFKDIVYYECNENQINHYTQKNNASALSTNNDKKWWKTMVDLTADFDRHVEQFYIDLANLQNNNSQKLFDKNCKTLLSEFNEKCKTYTYAKSKLLYFQKEEEEEEEDKEEERKEITEVVDVLTEYHARDDAATSALMHKSMFLGSRTVFSGVRCVVSEENWEFEVRQYVITMAGSAVTKVKDEDLVKYTPVKGAVSVTTAPNDKLPVGAYQTWQDFNNNNNNDIRDNRYISLPIEGDNWRTVERPSYAHFYQRSSATSSKKKYIPPPLRKKINDFSN</sequence>
<protein>
    <submittedName>
        <fullName evidence="2">Wsv119-like protein</fullName>
    </submittedName>
</protein>
<proteinExistence type="predicted"/>
<reference evidence="2" key="1">
    <citation type="journal article" date="2018" name="J. Virol.">
        <title>Crustacean Genome Exploration Reveals the Evolutionary Origin of White Spot Syndrome Virus.</title>
        <authorList>
            <person name="Kawato S."/>
            <person name="Shitara A."/>
            <person name="Wang Y."/>
            <person name="Nozaki R."/>
            <person name="Kondo H."/>
            <person name="Hirono I."/>
        </authorList>
    </citation>
    <scope>NUCLEOTIDE SEQUENCE</scope>
    <source>
        <strain evidence="2">Kochi-1</strain>
    </source>
</reference>
<accession>A0A401IPQ3</accession>
<feature type="region of interest" description="Disordered" evidence="1">
    <location>
        <begin position="87"/>
        <end position="112"/>
    </location>
</feature>
<dbReference type="EMBL" id="BFCG01000003">
    <property type="protein sequence ID" value="GBG35596.1"/>
    <property type="molecule type" value="Genomic_DNA"/>
</dbReference>
<comment type="caution">
    <text evidence="2">The sequence shown here is derived from an EMBL/GenBank/DDBJ whole genome shotgun (WGS) entry which is preliminary data.</text>
</comment>
<organism evidence="2">
    <name type="scientific">Sesarmops intermedium nimavirus</name>
    <dbReference type="NCBI Taxonomy" id="2133796"/>
    <lineage>
        <taxon>Viruses</taxon>
        <taxon>Viruses incertae sedis</taxon>
        <taxon>Naldaviricetes</taxon>
        <taxon>Nimaviridae</taxon>
    </lineage>
</organism>
<feature type="region of interest" description="Disordered" evidence="1">
    <location>
        <begin position="830"/>
        <end position="849"/>
    </location>
</feature>
<name>A0A401IPQ3_9VIRU</name>